<feature type="compositionally biased region" description="Acidic residues" evidence="1">
    <location>
        <begin position="133"/>
        <end position="146"/>
    </location>
</feature>
<gene>
    <name evidence="2" type="ORF">NDU88_009049</name>
</gene>
<evidence type="ECO:0000313" key="2">
    <source>
        <dbReference type="EMBL" id="KAJ1142736.1"/>
    </source>
</evidence>
<organism evidence="2 3">
    <name type="scientific">Pleurodeles waltl</name>
    <name type="common">Iberian ribbed newt</name>
    <dbReference type="NCBI Taxonomy" id="8319"/>
    <lineage>
        <taxon>Eukaryota</taxon>
        <taxon>Metazoa</taxon>
        <taxon>Chordata</taxon>
        <taxon>Craniata</taxon>
        <taxon>Vertebrata</taxon>
        <taxon>Euteleostomi</taxon>
        <taxon>Amphibia</taxon>
        <taxon>Batrachia</taxon>
        <taxon>Caudata</taxon>
        <taxon>Salamandroidea</taxon>
        <taxon>Salamandridae</taxon>
        <taxon>Pleurodelinae</taxon>
        <taxon>Pleurodeles</taxon>
    </lineage>
</organism>
<dbReference type="Proteomes" id="UP001066276">
    <property type="component" value="Chromosome 6"/>
</dbReference>
<feature type="compositionally biased region" description="Basic and acidic residues" evidence="1">
    <location>
        <begin position="147"/>
        <end position="156"/>
    </location>
</feature>
<reference evidence="2" key="1">
    <citation type="journal article" date="2022" name="bioRxiv">
        <title>Sequencing and chromosome-scale assembly of the giantPleurodeles waltlgenome.</title>
        <authorList>
            <person name="Brown T."/>
            <person name="Elewa A."/>
            <person name="Iarovenko S."/>
            <person name="Subramanian E."/>
            <person name="Araus A.J."/>
            <person name="Petzold A."/>
            <person name="Susuki M."/>
            <person name="Suzuki K.-i.T."/>
            <person name="Hayashi T."/>
            <person name="Toyoda A."/>
            <person name="Oliveira C."/>
            <person name="Osipova E."/>
            <person name="Leigh N.D."/>
            <person name="Simon A."/>
            <person name="Yun M.H."/>
        </authorList>
    </citation>
    <scope>NUCLEOTIDE SEQUENCE</scope>
    <source>
        <strain evidence="2">20211129_DDA</strain>
        <tissue evidence="2">Liver</tissue>
    </source>
</reference>
<comment type="caution">
    <text evidence="2">The sequence shown here is derived from an EMBL/GenBank/DDBJ whole genome shotgun (WGS) entry which is preliminary data.</text>
</comment>
<evidence type="ECO:0000256" key="1">
    <source>
        <dbReference type="SAM" id="MobiDB-lite"/>
    </source>
</evidence>
<sequence length="185" mass="20216">MNTPLARFGSAVCSPKLRLLPASVSLHCCLLLAREETRGKKKCPRLESSTHGKTTASTARRLGPAKPRTRRSIPGGTTTRIANLEVESDTDIREREAKGEEEKREAACAGETAGAESEERVSSPSTGSRTAEGDIEEDGETDDEDAEKPRDKDHPHHVPGGACLSQVQAYLIVKVLPEWMWVERK</sequence>
<accession>A0AAV7QTN8</accession>
<evidence type="ECO:0000313" key="3">
    <source>
        <dbReference type="Proteomes" id="UP001066276"/>
    </source>
</evidence>
<proteinExistence type="predicted"/>
<feature type="compositionally biased region" description="Basic and acidic residues" evidence="1">
    <location>
        <begin position="90"/>
        <end position="106"/>
    </location>
</feature>
<name>A0AAV7QTN8_PLEWA</name>
<feature type="region of interest" description="Disordered" evidence="1">
    <location>
        <begin position="40"/>
        <end position="164"/>
    </location>
</feature>
<dbReference type="AlphaFoldDB" id="A0AAV7QTN8"/>
<dbReference type="EMBL" id="JANPWB010000010">
    <property type="protein sequence ID" value="KAJ1142736.1"/>
    <property type="molecule type" value="Genomic_DNA"/>
</dbReference>
<feature type="compositionally biased region" description="Basic and acidic residues" evidence="1">
    <location>
        <begin position="40"/>
        <end position="50"/>
    </location>
</feature>
<protein>
    <submittedName>
        <fullName evidence="2">Uncharacterized protein</fullName>
    </submittedName>
</protein>
<keyword evidence="3" id="KW-1185">Reference proteome</keyword>